<comment type="caution">
    <text evidence="2">The sequence shown here is derived from an EMBL/GenBank/DDBJ whole genome shotgun (WGS) entry which is preliminary data.</text>
</comment>
<accession>A0A4R3VCK2</accession>
<dbReference type="Pfam" id="PF03537">
    <property type="entry name" value="Glyco_hydro_114"/>
    <property type="match status" value="1"/>
</dbReference>
<gene>
    <name evidence="2" type="ORF">EV686_102276</name>
</gene>
<dbReference type="InterPro" id="IPR013785">
    <property type="entry name" value="Aldolase_TIM"/>
</dbReference>
<dbReference type="Proteomes" id="UP000294692">
    <property type="component" value="Unassembled WGS sequence"/>
</dbReference>
<protein>
    <submittedName>
        <fullName evidence="2">Uncharacterized protein (TIGR01370 family)</fullName>
    </submittedName>
</protein>
<feature type="domain" description="Glycoside-hydrolase family GH114 TIM-barrel" evidence="1">
    <location>
        <begin position="75"/>
        <end position="281"/>
    </location>
</feature>
<dbReference type="SUPFAM" id="SSF51445">
    <property type="entry name" value="(Trans)glycosidases"/>
    <property type="match status" value="1"/>
</dbReference>
<dbReference type="InterPro" id="IPR004352">
    <property type="entry name" value="GH114_TIM-barrel"/>
</dbReference>
<dbReference type="InterPro" id="IPR017853">
    <property type="entry name" value="GH"/>
</dbReference>
<dbReference type="AlphaFoldDB" id="A0A4R3VCK2"/>
<organism evidence="2 3">
    <name type="scientific">Paracandidimonas soli</name>
    <dbReference type="NCBI Taxonomy" id="1917182"/>
    <lineage>
        <taxon>Bacteria</taxon>
        <taxon>Pseudomonadati</taxon>
        <taxon>Pseudomonadota</taxon>
        <taxon>Betaproteobacteria</taxon>
        <taxon>Burkholderiales</taxon>
        <taxon>Alcaligenaceae</taxon>
        <taxon>Paracandidimonas</taxon>
    </lineage>
</organism>
<dbReference type="EMBL" id="SMBX01000002">
    <property type="protein sequence ID" value="TCV01563.1"/>
    <property type="molecule type" value="Genomic_DNA"/>
</dbReference>
<sequence>MKSAMPSVRKIPLYARMVMGLFLSLPIGEMQAGAEFAADSIVFYYGDRPAVDRLSRFDLAVVEPDTGFSPPKEGETRTRWFAYVSVGEVSRSREYYKAIPASWIAGYNKEWRSDVIDQTAEGWPEFMTERIIAPLWKRGYTGFFLDTLDSYQLVARDALDRRDSQAGLIAVIRAIRQRFPTARLILNRGFELLPATHEHVYAVAFESLFKGWSEARGQYVDVPEDDRKWLLDRVDEVKRQYGLPVIAIDYCPSAQYQCLKETVERIRALDMIPYVGDGRLQQVNDALLD</sequence>
<keyword evidence="3" id="KW-1185">Reference proteome</keyword>
<evidence type="ECO:0000259" key="1">
    <source>
        <dbReference type="Pfam" id="PF03537"/>
    </source>
</evidence>
<evidence type="ECO:0000313" key="3">
    <source>
        <dbReference type="Proteomes" id="UP000294692"/>
    </source>
</evidence>
<proteinExistence type="predicted"/>
<reference evidence="2 3" key="1">
    <citation type="submission" date="2019-03" db="EMBL/GenBank/DDBJ databases">
        <title>Genomic Encyclopedia of Type Strains, Phase IV (KMG-IV): sequencing the most valuable type-strain genomes for metagenomic binning, comparative biology and taxonomic classification.</title>
        <authorList>
            <person name="Goeker M."/>
        </authorList>
    </citation>
    <scope>NUCLEOTIDE SEQUENCE [LARGE SCALE GENOMIC DNA]</scope>
    <source>
        <strain evidence="2 3">DSM 100048</strain>
    </source>
</reference>
<dbReference type="PANTHER" id="PTHR35882">
    <property type="entry name" value="PELA"/>
    <property type="match status" value="1"/>
</dbReference>
<dbReference type="PANTHER" id="PTHR35882:SF2">
    <property type="entry name" value="PELA"/>
    <property type="match status" value="1"/>
</dbReference>
<evidence type="ECO:0000313" key="2">
    <source>
        <dbReference type="EMBL" id="TCV01563.1"/>
    </source>
</evidence>
<name>A0A4R3VCK2_9BURK</name>
<dbReference type="Gene3D" id="3.20.20.70">
    <property type="entry name" value="Aldolase class I"/>
    <property type="match status" value="1"/>
</dbReference>
<dbReference type="OrthoDB" id="7292394at2"/>